<organism evidence="2 3">
    <name type="scientific">Marinigracilibium pacificum</name>
    <dbReference type="NCBI Taxonomy" id="2729599"/>
    <lineage>
        <taxon>Bacteria</taxon>
        <taxon>Pseudomonadati</taxon>
        <taxon>Bacteroidota</taxon>
        <taxon>Cytophagia</taxon>
        <taxon>Cytophagales</taxon>
        <taxon>Flammeovirgaceae</taxon>
        <taxon>Marinigracilibium</taxon>
    </lineage>
</organism>
<evidence type="ECO:0000259" key="1">
    <source>
        <dbReference type="Pfam" id="PF14280"/>
    </source>
</evidence>
<dbReference type="EMBL" id="JABBNU010000003">
    <property type="protein sequence ID" value="NMM47931.1"/>
    <property type="molecule type" value="Genomic_DNA"/>
</dbReference>
<name>A0A848IXA1_9BACT</name>
<proteinExistence type="predicted"/>
<evidence type="ECO:0000313" key="2">
    <source>
        <dbReference type="EMBL" id="NMM47931.1"/>
    </source>
</evidence>
<dbReference type="AlphaFoldDB" id="A0A848IXA1"/>
<dbReference type="Pfam" id="PF14280">
    <property type="entry name" value="DUF4365"/>
    <property type="match status" value="1"/>
</dbReference>
<protein>
    <submittedName>
        <fullName evidence="2">DUF4365 domain-containing protein</fullName>
    </submittedName>
</protein>
<dbReference type="RefSeq" id="WP_169678947.1">
    <property type="nucleotide sequence ID" value="NZ_JABBNU010000003.1"/>
</dbReference>
<sequence length="174" mass="20265">MTETDIMEELSKGYLEVIANRSGFFNSIHRDYGTDLSIRKAKLCQNRRRYLTTGKAIDIQVKAVSERYVNYLNDPSRDNIKYKLEVKNYNDLIDRANEKGAFIPLILAVFVMPENKDEWIHLTPKELLIRKCAFWYQIPTGQIHSTNENTVTIDIPKVNRIGLDFYNNQFAALD</sequence>
<evidence type="ECO:0000313" key="3">
    <source>
        <dbReference type="Proteomes" id="UP000559010"/>
    </source>
</evidence>
<reference evidence="2 3" key="1">
    <citation type="submission" date="2020-04" db="EMBL/GenBank/DDBJ databases">
        <title>Flammeovirgaceae bacterium KN852 isolated from deep sea.</title>
        <authorList>
            <person name="Zhang D.-C."/>
        </authorList>
    </citation>
    <scope>NUCLEOTIDE SEQUENCE [LARGE SCALE GENOMIC DNA]</scope>
    <source>
        <strain evidence="2 3">KN852</strain>
    </source>
</reference>
<feature type="domain" description="DUF4365" evidence="1">
    <location>
        <begin position="8"/>
        <end position="161"/>
    </location>
</feature>
<accession>A0A848IXA1</accession>
<gene>
    <name evidence="2" type="ORF">HH304_05925</name>
</gene>
<dbReference type="InterPro" id="IPR025375">
    <property type="entry name" value="DUF4365"/>
</dbReference>
<comment type="caution">
    <text evidence="2">The sequence shown here is derived from an EMBL/GenBank/DDBJ whole genome shotgun (WGS) entry which is preliminary data.</text>
</comment>
<keyword evidence="3" id="KW-1185">Reference proteome</keyword>
<dbReference type="Proteomes" id="UP000559010">
    <property type="component" value="Unassembled WGS sequence"/>
</dbReference>